<evidence type="ECO:0000313" key="9">
    <source>
        <dbReference type="EMBL" id="GGF33569.1"/>
    </source>
</evidence>
<dbReference type="InterPro" id="IPR039104">
    <property type="entry name" value="6PGL"/>
</dbReference>
<proteinExistence type="inferred from homology"/>
<evidence type="ECO:0000256" key="4">
    <source>
        <dbReference type="ARBA" id="ARBA00010662"/>
    </source>
</evidence>
<accession>A0A917BAB7</accession>
<dbReference type="CDD" id="cd01400">
    <property type="entry name" value="6PGL"/>
    <property type="match status" value="1"/>
</dbReference>
<comment type="caution">
    <text evidence="9">The sequence shown here is derived from an EMBL/GenBank/DDBJ whole genome shotgun (WGS) entry which is preliminary data.</text>
</comment>
<evidence type="ECO:0000256" key="5">
    <source>
        <dbReference type="ARBA" id="ARBA00013198"/>
    </source>
</evidence>
<dbReference type="PANTHER" id="PTHR11054:SF0">
    <property type="entry name" value="6-PHOSPHOGLUCONOLACTONASE"/>
    <property type="match status" value="1"/>
</dbReference>
<dbReference type="PANTHER" id="PTHR11054">
    <property type="entry name" value="6-PHOSPHOGLUCONOLACTONASE"/>
    <property type="match status" value="1"/>
</dbReference>
<keyword evidence="7" id="KW-0378">Hydrolase</keyword>
<evidence type="ECO:0000259" key="8">
    <source>
        <dbReference type="Pfam" id="PF01182"/>
    </source>
</evidence>
<evidence type="ECO:0000256" key="6">
    <source>
        <dbReference type="ARBA" id="ARBA00020337"/>
    </source>
</evidence>
<dbReference type="GO" id="GO:0005975">
    <property type="term" value="P:carbohydrate metabolic process"/>
    <property type="evidence" value="ECO:0007669"/>
    <property type="project" value="UniProtKB-UniRule"/>
</dbReference>
<dbReference type="RefSeq" id="WP_188777736.1">
    <property type="nucleotide sequence ID" value="NZ_BMKQ01000001.1"/>
</dbReference>
<dbReference type="SUPFAM" id="SSF100950">
    <property type="entry name" value="NagB/RpiA/CoA transferase-like"/>
    <property type="match status" value="1"/>
</dbReference>
<dbReference type="InterPro" id="IPR005900">
    <property type="entry name" value="6-phosphogluconolactonase_DevB"/>
</dbReference>
<dbReference type="EMBL" id="BMKQ01000001">
    <property type="protein sequence ID" value="GGF33569.1"/>
    <property type="molecule type" value="Genomic_DNA"/>
</dbReference>
<keyword evidence="10" id="KW-1185">Reference proteome</keyword>
<dbReference type="InterPro" id="IPR037171">
    <property type="entry name" value="NagB/RpiA_transferase-like"/>
</dbReference>
<evidence type="ECO:0000256" key="3">
    <source>
        <dbReference type="ARBA" id="ARBA00004961"/>
    </source>
</evidence>
<gene>
    <name evidence="7 9" type="primary">pgl</name>
    <name evidence="9" type="ORF">GCM10011519_03760</name>
</gene>
<dbReference type="EC" id="3.1.1.31" evidence="5 7"/>
<dbReference type="Proteomes" id="UP000649179">
    <property type="component" value="Unassembled WGS sequence"/>
</dbReference>
<name>A0A917BAB7_9ACTN</name>
<dbReference type="Pfam" id="PF01182">
    <property type="entry name" value="Glucosamine_iso"/>
    <property type="match status" value="1"/>
</dbReference>
<protein>
    <recommendedName>
        <fullName evidence="6 7">6-phosphogluconolactonase</fullName>
        <shortName evidence="7">6PGL</shortName>
        <ecNumber evidence="5 7">3.1.1.31</ecNumber>
    </recommendedName>
</protein>
<comment type="function">
    <text evidence="2 7">Hydrolysis of 6-phosphogluconolactone to 6-phosphogluconate.</text>
</comment>
<dbReference type="GO" id="GO:0017057">
    <property type="term" value="F:6-phosphogluconolactonase activity"/>
    <property type="evidence" value="ECO:0007669"/>
    <property type="project" value="UniProtKB-UniRule"/>
</dbReference>
<dbReference type="AlphaFoldDB" id="A0A917BAB7"/>
<evidence type="ECO:0000256" key="7">
    <source>
        <dbReference type="RuleBase" id="RU365095"/>
    </source>
</evidence>
<dbReference type="NCBIfam" id="TIGR01198">
    <property type="entry name" value="pgl"/>
    <property type="match status" value="1"/>
</dbReference>
<comment type="pathway">
    <text evidence="3 7">Carbohydrate degradation; pentose phosphate pathway; D-ribulose 5-phosphate from D-glucose 6-phosphate (oxidative stage): step 2/3.</text>
</comment>
<dbReference type="InterPro" id="IPR006148">
    <property type="entry name" value="Glc/Gal-6P_isomerase"/>
</dbReference>
<sequence length="244" mass="26038">MSAEAEIRRHAGPEALAEDVAERLLVVIREVQADGRVPQVVLTGGTIADTIHATLARLAPSSQVDWRSVDFWWGDERFVARGSEDRNAVQARRAFLDHVDVDPARVHEAPSTESAASVDEAAAAYGDEVRGSDAHEFDVVMLGLGPDGHVASLFPGFAQVEDHDHVAVGVTDSPKPPPERISLTLDALNHTRATWFLVSGEGKADAVAQALDEGPVLDIPARGAAGREETVWFLDDAAASALDT</sequence>
<dbReference type="Gene3D" id="3.40.50.1360">
    <property type="match status" value="1"/>
</dbReference>
<evidence type="ECO:0000313" key="10">
    <source>
        <dbReference type="Proteomes" id="UP000649179"/>
    </source>
</evidence>
<comment type="catalytic activity">
    <reaction evidence="1 7">
        <text>6-phospho-D-glucono-1,5-lactone + H2O = 6-phospho-D-gluconate + H(+)</text>
        <dbReference type="Rhea" id="RHEA:12556"/>
        <dbReference type="ChEBI" id="CHEBI:15377"/>
        <dbReference type="ChEBI" id="CHEBI:15378"/>
        <dbReference type="ChEBI" id="CHEBI:57955"/>
        <dbReference type="ChEBI" id="CHEBI:58759"/>
        <dbReference type="EC" id="3.1.1.31"/>
    </reaction>
</comment>
<feature type="domain" description="Glucosamine/galactosamine-6-phosphate isomerase" evidence="8">
    <location>
        <begin position="13"/>
        <end position="232"/>
    </location>
</feature>
<evidence type="ECO:0000256" key="1">
    <source>
        <dbReference type="ARBA" id="ARBA00000832"/>
    </source>
</evidence>
<dbReference type="GO" id="GO:0006098">
    <property type="term" value="P:pentose-phosphate shunt"/>
    <property type="evidence" value="ECO:0007669"/>
    <property type="project" value="InterPro"/>
</dbReference>
<organism evidence="9 10">
    <name type="scientific">Marmoricola endophyticus</name>
    <dbReference type="NCBI Taxonomy" id="2040280"/>
    <lineage>
        <taxon>Bacteria</taxon>
        <taxon>Bacillati</taxon>
        <taxon>Actinomycetota</taxon>
        <taxon>Actinomycetes</taxon>
        <taxon>Propionibacteriales</taxon>
        <taxon>Nocardioidaceae</taxon>
        <taxon>Marmoricola</taxon>
    </lineage>
</organism>
<reference evidence="9" key="2">
    <citation type="submission" date="2020-09" db="EMBL/GenBank/DDBJ databases">
        <authorList>
            <person name="Sun Q."/>
            <person name="Zhou Y."/>
        </authorList>
    </citation>
    <scope>NUCLEOTIDE SEQUENCE</scope>
    <source>
        <strain evidence="9">CGMCC 1.16067</strain>
    </source>
</reference>
<comment type="similarity">
    <text evidence="4 7">Belongs to the glucosamine/galactosamine-6-phosphate isomerase family. 6-phosphogluconolactonase subfamily.</text>
</comment>
<evidence type="ECO:0000256" key="2">
    <source>
        <dbReference type="ARBA" id="ARBA00002681"/>
    </source>
</evidence>
<reference evidence="9" key="1">
    <citation type="journal article" date="2014" name="Int. J. Syst. Evol. Microbiol.">
        <title>Complete genome sequence of Corynebacterium casei LMG S-19264T (=DSM 44701T), isolated from a smear-ripened cheese.</title>
        <authorList>
            <consortium name="US DOE Joint Genome Institute (JGI-PGF)"/>
            <person name="Walter F."/>
            <person name="Albersmeier A."/>
            <person name="Kalinowski J."/>
            <person name="Ruckert C."/>
        </authorList>
    </citation>
    <scope>NUCLEOTIDE SEQUENCE</scope>
    <source>
        <strain evidence="9">CGMCC 1.16067</strain>
    </source>
</reference>